<evidence type="ECO:0000259" key="4">
    <source>
        <dbReference type="PROSITE" id="PS50977"/>
    </source>
</evidence>
<comment type="caution">
    <text evidence="5">The sequence shown here is derived from an EMBL/GenBank/DDBJ whole genome shotgun (WGS) entry which is preliminary data.</text>
</comment>
<evidence type="ECO:0000313" key="5">
    <source>
        <dbReference type="EMBL" id="RLV48347.1"/>
    </source>
</evidence>
<dbReference type="InterPro" id="IPR001647">
    <property type="entry name" value="HTH_TetR"/>
</dbReference>
<dbReference type="EMBL" id="RDBE01000010">
    <property type="protein sequence ID" value="RLV48347.1"/>
    <property type="molecule type" value="Genomic_DNA"/>
</dbReference>
<dbReference type="PRINTS" id="PR00455">
    <property type="entry name" value="HTHTETR"/>
</dbReference>
<dbReference type="InterPro" id="IPR050109">
    <property type="entry name" value="HTH-type_TetR-like_transc_reg"/>
</dbReference>
<dbReference type="Pfam" id="PF00440">
    <property type="entry name" value="TetR_N"/>
    <property type="match status" value="1"/>
</dbReference>
<dbReference type="AlphaFoldDB" id="A0A3L8P0A4"/>
<protein>
    <submittedName>
        <fullName evidence="5">TetR/AcrR family transcriptional regulator</fullName>
    </submittedName>
</protein>
<name>A0A3L8P0A4_9ACTN</name>
<dbReference type="GO" id="GO:0000976">
    <property type="term" value="F:transcription cis-regulatory region binding"/>
    <property type="evidence" value="ECO:0007669"/>
    <property type="project" value="TreeGrafter"/>
</dbReference>
<dbReference type="PROSITE" id="PS50977">
    <property type="entry name" value="HTH_TETR_2"/>
    <property type="match status" value="1"/>
</dbReference>
<organism evidence="5 6">
    <name type="scientific">Nocardioides mangrovicus</name>
    <dbReference type="NCBI Taxonomy" id="2478913"/>
    <lineage>
        <taxon>Bacteria</taxon>
        <taxon>Bacillati</taxon>
        <taxon>Actinomycetota</taxon>
        <taxon>Actinomycetes</taxon>
        <taxon>Propionibacteriales</taxon>
        <taxon>Nocardioidaceae</taxon>
        <taxon>Nocardioides</taxon>
    </lineage>
</organism>
<keyword evidence="6" id="KW-1185">Reference proteome</keyword>
<dbReference type="OrthoDB" id="7186128at2"/>
<proteinExistence type="predicted"/>
<dbReference type="PANTHER" id="PTHR30055">
    <property type="entry name" value="HTH-TYPE TRANSCRIPTIONAL REGULATOR RUTR"/>
    <property type="match status" value="1"/>
</dbReference>
<gene>
    <name evidence="5" type="ORF">D9V37_15515</name>
</gene>
<evidence type="ECO:0000256" key="3">
    <source>
        <dbReference type="SAM" id="MobiDB-lite"/>
    </source>
</evidence>
<sequence length="234" mass="25173">MDAVSAPDGKVTPRVGRPRANPRDDDGLDAREQILDAAAALFAEHGYAGTSTRAIAERVGIRQASLYYHVAGKDDLLLELLERSVRPSLDFVADLLRLGAGERRYAALHALAVIDVGTLLATPHNIGTLYLTHEVQQPRFEPFHRHRAELRSAYVELAGSEFAGSCCLQLVEMVIGLRRDREPAPAESAGLREEIATACLRVVGLAPGRVAAAAREGARLVEQLAGEGSRTPPA</sequence>
<feature type="region of interest" description="Disordered" evidence="3">
    <location>
        <begin position="1"/>
        <end position="27"/>
    </location>
</feature>
<evidence type="ECO:0000256" key="2">
    <source>
        <dbReference type="PROSITE-ProRule" id="PRU00335"/>
    </source>
</evidence>
<dbReference type="InterPro" id="IPR009057">
    <property type="entry name" value="Homeodomain-like_sf"/>
</dbReference>
<dbReference type="SUPFAM" id="SSF46689">
    <property type="entry name" value="Homeodomain-like"/>
    <property type="match status" value="1"/>
</dbReference>
<dbReference type="Proteomes" id="UP000281708">
    <property type="component" value="Unassembled WGS sequence"/>
</dbReference>
<evidence type="ECO:0000256" key="1">
    <source>
        <dbReference type="ARBA" id="ARBA00023125"/>
    </source>
</evidence>
<accession>A0A3L8P0A4</accession>
<keyword evidence="1 2" id="KW-0238">DNA-binding</keyword>
<feature type="DNA-binding region" description="H-T-H motif" evidence="2">
    <location>
        <begin position="51"/>
        <end position="70"/>
    </location>
</feature>
<dbReference type="Gene3D" id="1.10.357.10">
    <property type="entry name" value="Tetracycline Repressor, domain 2"/>
    <property type="match status" value="1"/>
</dbReference>
<reference evidence="5 6" key="1">
    <citation type="submission" date="2018-10" db="EMBL/GenBank/DDBJ databases">
        <title>Marmoricola sp. 4Q3S-7 whole genome shotgun sequence.</title>
        <authorList>
            <person name="Li F."/>
        </authorList>
    </citation>
    <scope>NUCLEOTIDE SEQUENCE [LARGE SCALE GENOMIC DNA]</scope>
    <source>
        <strain evidence="5 6">4Q3S-7</strain>
    </source>
</reference>
<dbReference type="PANTHER" id="PTHR30055:SF226">
    <property type="entry name" value="HTH-TYPE TRANSCRIPTIONAL REGULATOR PKSA"/>
    <property type="match status" value="1"/>
</dbReference>
<feature type="domain" description="HTH tetR-type" evidence="4">
    <location>
        <begin position="28"/>
        <end position="88"/>
    </location>
</feature>
<evidence type="ECO:0000313" key="6">
    <source>
        <dbReference type="Proteomes" id="UP000281708"/>
    </source>
</evidence>
<dbReference type="GO" id="GO:0003700">
    <property type="term" value="F:DNA-binding transcription factor activity"/>
    <property type="evidence" value="ECO:0007669"/>
    <property type="project" value="TreeGrafter"/>
</dbReference>